<feature type="region of interest" description="Disordered" evidence="1">
    <location>
        <begin position="1"/>
        <end position="101"/>
    </location>
</feature>
<evidence type="ECO:0000256" key="1">
    <source>
        <dbReference type="SAM" id="MobiDB-lite"/>
    </source>
</evidence>
<dbReference type="Proteomes" id="UP000754883">
    <property type="component" value="Unassembled WGS sequence"/>
</dbReference>
<dbReference type="OrthoDB" id="5426775at2759"/>
<protein>
    <recommendedName>
        <fullName evidence="2">DUF7924 domain-containing protein</fullName>
    </recommendedName>
</protein>
<feature type="compositionally biased region" description="Low complexity" evidence="1">
    <location>
        <begin position="31"/>
        <end position="43"/>
    </location>
</feature>
<sequence length="587" mass="65429">MFGTRSRVRAQKLADQAAAQAQKPPVREQAEPPVQEQAELPVQAEPPVREQAELPVQDQAEPPVREQAELPVQEQAEPPIQAEPPAQEQAEPPVQEQAEPPFQQQAELPVQAEPPVQEHAELPVQERADAIDEEQDLSLQESGEDIQIIDKRSQRLYSLHENFYLTLPGFRQSSQGARLLNWLQSIKPYRTRRCQSETNVQPLPEIYTNIPPMSALENSTIGPHDQGTIVHSPGVSGLEQVSKASQRPVLKQGYRSTLRATEVFLLQAEQKEPFDIETVIKSITSECGQKLSDEKKSNCQSVTNRCLNIAIEGACETEVTRFFDGHIFPDLELPKNVRRNEGQMKRTGAHKTPSMVASISTPNPDLLLGYKEESFPAEQDGRLYNWDENSAKFAFLSVDYKGDSASTGSLWVATNQCLVATATCVHIIMGLRDEVIRLGGDLEVANGLDNHVFGFAASGTEVRLFVTYAVLEEEKYKKTCMKFVRGFLLYDPEQREGLKTCIKKIYNWAEERQGRIEAAIDVILKRRLTEGNLMAPNRTLEANTTSNMMAPSTMTANTTAARRRAPKQKAGNKRALDDAGDGPPAKR</sequence>
<feature type="compositionally biased region" description="Low complexity" evidence="1">
    <location>
        <begin position="71"/>
        <end position="101"/>
    </location>
</feature>
<evidence type="ECO:0000313" key="3">
    <source>
        <dbReference type="EMBL" id="CAH0000003.1"/>
    </source>
</evidence>
<reference evidence="3" key="1">
    <citation type="submission" date="2021-10" db="EMBL/GenBank/DDBJ databases">
        <authorList>
            <person name="Piombo E."/>
        </authorList>
    </citation>
    <scope>NUCLEOTIDE SEQUENCE</scope>
</reference>
<feature type="compositionally biased region" description="Low complexity" evidence="1">
    <location>
        <begin position="11"/>
        <end position="24"/>
    </location>
</feature>
<dbReference type="PANTHER" id="PTHR42470">
    <property type="entry name" value="VAST DOMAIN-CONTAINING PROTEIN"/>
    <property type="match status" value="1"/>
</dbReference>
<feature type="compositionally biased region" description="Basic residues" evidence="1">
    <location>
        <begin position="561"/>
        <end position="572"/>
    </location>
</feature>
<feature type="domain" description="DUF7924" evidence="2">
    <location>
        <begin position="312"/>
        <end position="520"/>
    </location>
</feature>
<name>A0A9N9URK7_9HYPO</name>
<keyword evidence="4" id="KW-1185">Reference proteome</keyword>
<proteinExistence type="predicted"/>
<dbReference type="AlphaFoldDB" id="A0A9N9URK7"/>
<feature type="region of interest" description="Disordered" evidence="1">
    <location>
        <begin position="544"/>
        <end position="587"/>
    </location>
</feature>
<accession>A0A9N9URK7</accession>
<evidence type="ECO:0000313" key="4">
    <source>
        <dbReference type="Proteomes" id="UP000754883"/>
    </source>
</evidence>
<dbReference type="InterPro" id="IPR057684">
    <property type="entry name" value="DUF7924"/>
</dbReference>
<feature type="compositionally biased region" description="Basic residues" evidence="1">
    <location>
        <begin position="1"/>
        <end position="10"/>
    </location>
</feature>
<evidence type="ECO:0000259" key="2">
    <source>
        <dbReference type="Pfam" id="PF25545"/>
    </source>
</evidence>
<dbReference type="EMBL" id="CABFNO020001553">
    <property type="protein sequence ID" value="CAH0000003.1"/>
    <property type="molecule type" value="Genomic_DNA"/>
</dbReference>
<organism evidence="3 4">
    <name type="scientific">Clonostachys byssicola</name>
    <dbReference type="NCBI Taxonomy" id="160290"/>
    <lineage>
        <taxon>Eukaryota</taxon>
        <taxon>Fungi</taxon>
        <taxon>Dikarya</taxon>
        <taxon>Ascomycota</taxon>
        <taxon>Pezizomycotina</taxon>
        <taxon>Sordariomycetes</taxon>
        <taxon>Hypocreomycetidae</taxon>
        <taxon>Hypocreales</taxon>
        <taxon>Bionectriaceae</taxon>
        <taxon>Clonostachys</taxon>
    </lineage>
</organism>
<dbReference type="Pfam" id="PF25545">
    <property type="entry name" value="DUF7924"/>
    <property type="match status" value="1"/>
</dbReference>
<gene>
    <name evidence="3" type="ORF">CBYS24578_00002878</name>
</gene>
<comment type="caution">
    <text evidence="3">The sequence shown here is derived from an EMBL/GenBank/DDBJ whole genome shotgun (WGS) entry which is preliminary data.</text>
</comment>
<dbReference type="PANTHER" id="PTHR42470:SF1">
    <property type="entry name" value="VAST DOMAIN-CONTAINING PROTEIN"/>
    <property type="match status" value="1"/>
</dbReference>